<proteinExistence type="predicted"/>
<comment type="caution">
    <text evidence="2">The sequence shown here is derived from an EMBL/GenBank/DDBJ whole genome shotgun (WGS) entry which is preliminary data.</text>
</comment>
<keyword evidence="1" id="KW-1133">Transmembrane helix</keyword>
<name>A0A2M7UJI1_9BACT</name>
<accession>A0A2M7UJI1</accession>
<evidence type="ECO:0000313" key="2">
    <source>
        <dbReference type="EMBL" id="PIZ71387.1"/>
    </source>
</evidence>
<keyword evidence="1" id="KW-0812">Transmembrane</keyword>
<evidence type="ECO:0000313" key="3">
    <source>
        <dbReference type="Proteomes" id="UP000231071"/>
    </source>
</evidence>
<dbReference type="EMBL" id="PFOI01000015">
    <property type="protein sequence ID" value="PIZ71387.1"/>
    <property type="molecule type" value="Genomic_DNA"/>
</dbReference>
<keyword evidence="1" id="KW-0472">Membrane</keyword>
<reference evidence="3" key="1">
    <citation type="submission" date="2017-09" db="EMBL/GenBank/DDBJ databases">
        <title>Depth-based differentiation of microbial function through sediment-hosted aquifers and enrichment of novel symbionts in the deep terrestrial subsurface.</title>
        <authorList>
            <person name="Probst A.J."/>
            <person name="Ladd B."/>
            <person name="Jarett J.K."/>
            <person name="Geller-Mcgrath D.E."/>
            <person name="Sieber C.M.K."/>
            <person name="Emerson J.B."/>
            <person name="Anantharaman K."/>
            <person name="Thomas B.C."/>
            <person name="Malmstrom R."/>
            <person name="Stieglmeier M."/>
            <person name="Klingl A."/>
            <person name="Woyke T."/>
            <person name="Ryan C.M."/>
            <person name="Banfield J.F."/>
        </authorList>
    </citation>
    <scope>NUCLEOTIDE SEQUENCE [LARGE SCALE GENOMIC DNA]</scope>
</reference>
<dbReference type="Proteomes" id="UP000231071">
    <property type="component" value="Unassembled WGS sequence"/>
</dbReference>
<protein>
    <submittedName>
        <fullName evidence="2">Uncharacterized protein</fullName>
    </submittedName>
</protein>
<dbReference type="AlphaFoldDB" id="A0A2M7UJI1"/>
<feature type="transmembrane region" description="Helical" evidence="1">
    <location>
        <begin position="17"/>
        <end position="38"/>
    </location>
</feature>
<sequence length="185" mass="20435">MALNQMPNTTPKPKSNLWLIATIVLAVVLVVGSIVFAWQKSASNKVKSDLQGQINTLQSQVRQLTKVASTDKTTSIIEGSLSYPSEGIPPDLKTCAENITTKQNYCTTQQIKDKKFQYGIGYRLEVPIGEYNVYSQVGTEYKAYYSEFVTCGLKQDCPSHKSIKVTVTAGQVTTQINPGDWYVAL</sequence>
<organism evidence="2 3">
    <name type="scientific">Candidatus Portnoybacteria bacterium CG_4_10_14_0_2_um_filter_39_11</name>
    <dbReference type="NCBI Taxonomy" id="1974797"/>
    <lineage>
        <taxon>Bacteria</taxon>
        <taxon>Candidatus Portnoyibacteriota</taxon>
    </lineage>
</organism>
<evidence type="ECO:0000256" key="1">
    <source>
        <dbReference type="SAM" id="Phobius"/>
    </source>
</evidence>
<gene>
    <name evidence="2" type="ORF">COY09_00840</name>
</gene>